<feature type="domain" description="Lsr2 DNA-binding" evidence="2">
    <location>
        <begin position="42"/>
        <end position="71"/>
    </location>
</feature>
<dbReference type="EMBL" id="BAABGM010000019">
    <property type="protein sequence ID" value="GAA4410090.1"/>
    <property type="molecule type" value="Genomic_DNA"/>
</dbReference>
<evidence type="ECO:0000313" key="4">
    <source>
        <dbReference type="Proteomes" id="UP001500945"/>
    </source>
</evidence>
<dbReference type="InterPro" id="IPR055370">
    <property type="entry name" value="Lsr2_DNA-bd"/>
</dbReference>
<reference evidence="4" key="1">
    <citation type="journal article" date="2019" name="Int. J. Syst. Evol. Microbiol.">
        <title>The Global Catalogue of Microorganisms (GCM) 10K type strain sequencing project: providing services to taxonomists for standard genome sequencing and annotation.</title>
        <authorList>
            <consortium name="The Broad Institute Genomics Platform"/>
            <consortium name="The Broad Institute Genome Sequencing Center for Infectious Disease"/>
            <person name="Wu L."/>
            <person name="Ma J."/>
        </authorList>
    </citation>
    <scope>NUCLEOTIDE SEQUENCE [LARGE SCALE GENOMIC DNA]</scope>
    <source>
        <strain evidence="4">JCM 17809</strain>
    </source>
</reference>
<evidence type="ECO:0000259" key="2">
    <source>
        <dbReference type="Pfam" id="PF23359"/>
    </source>
</evidence>
<dbReference type="Gene3D" id="4.10.320.10">
    <property type="entry name" value="E3-binding domain"/>
    <property type="match status" value="1"/>
</dbReference>
<organism evidence="3 4">
    <name type="scientific">Fodinibacter luteus</name>
    <dbReference type="NCBI Taxonomy" id="552064"/>
    <lineage>
        <taxon>Bacteria</taxon>
        <taxon>Bacillati</taxon>
        <taxon>Actinomycetota</taxon>
        <taxon>Actinomycetes</taxon>
        <taxon>Micrococcales</taxon>
        <taxon>Intrasporangiaceae</taxon>
        <taxon>Fodinibacter (ex Wang et al. 2009)</taxon>
    </lineage>
</organism>
<comment type="caution">
    <text evidence="3">The sequence shown here is derived from an EMBL/GenBank/DDBJ whole genome shotgun (WGS) entry which is preliminary data.</text>
</comment>
<keyword evidence="4" id="KW-1185">Reference proteome</keyword>
<accession>A0ABP8KMY7</accession>
<gene>
    <name evidence="3" type="ORF">GCM10023168_29420</name>
</gene>
<evidence type="ECO:0000313" key="3">
    <source>
        <dbReference type="EMBL" id="GAA4410090.1"/>
    </source>
</evidence>
<dbReference type="Pfam" id="PF23359">
    <property type="entry name" value="Lsr2_DNA-bd"/>
    <property type="match status" value="1"/>
</dbReference>
<dbReference type="InterPro" id="IPR036625">
    <property type="entry name" value="E3-bd_dom_sf"/>
</dbReference>
<sequence>MAYVIDVTERGAKKFDKAMDFYTAHAQRQGGRRSIGPAKTKADRGQLQAVHEWAGSQGHTVSDRGRIGKEI</sequence>
<keyword evidence="1" id="KW-0238">DNA-binding</keyword>
<evidence type="ECO:0000256" key="1">
    <source>
        <dbReference type="ARBA" id="ARBA00023125"/>
    </source>
</evidence>
<name>A0ABP8KMY7_9MICO</name>
<dbReference type="Proteomes" id="UP001500945">
    <property type="component" value="Unassembled WGS sequence"/>
</dbReference>
<proteinExistence type="predicted"/>
<protein>
    <recommendedName>
        <fullName evidence="2">Lsr2 DNA-binding domain-containing protein</fullName>
    </recommendedName>
</protein>